<dbReference type="AlphaFoldDB" id="A0AA36C319"/>
<dbReference type="PANTHER" id="PTHR30055:SF146">
    <property type="entry name" value="HTH-TYPE TRANSCRIPTIONAL DUAL REGULATOR CECR"/>
    <property type="match status" value="1"/>
</dbReference>
<accession>A0AA36C319</accession>
<dbReference type="GO" id="GO:0003700">
    <property type="term" value="F:DNA-binding transcription factor activity"/>
    <property type="evidence" value="ECO:0007669"/>
    <property type="project" value="TreeGrafter"/>
</dbReference>
<dbReference type="PANTHER" id="PTHR30055">
    <property type="entry name" value="HTH-TYPE TRANSCRIPTIONAL REGULATOR RUTR"/>
    <property type="match status" value="1"/>
</dbReference>
<feature type="domain" description="HTH tetR-type" evidence="3">
    <location>
        <begin position="1"/>
        <end position="47"/>
    </location>
</feature>
<dbReference type="InterPro" id="IPR009057">
    <property type="entry name" value="Homeodomain-like_sf"/>
</dbReference>
<sequence length="326" mass="36259">MGTEGAAAATMRATCREAALTERYFYESFANRDELLVAVLDEVVLGARDTILDALRRHLPNRDPRRGRIMFVESQAEPALWDRGRELMAEFTNPISASLELMYGGEATDSANSELNSVGLFGDGQQHAREKRMTSASATGGKRLGPEDRREQIIVSAAKLAKAAGVGRPLLNHYFGSKRELYLDVVRRFVFIPEVAVDRIPRSASQEKRIGAVIDRWLDVAWRHRDMWISTVMSDDLRRDPEMDRILQDADDVAARRMMDALEIRPSEGSEAAVHSMIVAYGGLAKAASKQWLVTGALDRVQVHLLLVRSLLAIVRDVLPACEADS</sequence>
<comment type="subcellular location">
    <subcellularLocation>
        <location evidence="1">Nucleus</location>
    </subcellularLocation>
</comment>
<dbReference type="Pfam" id="PF00440">
    <property type="entry name" value="TetR_N"/>
    <property type="match status" value="1"/>
</dbReference>
<evidence type="ECO:0000313" key="5">
    <source>
        <dbReference type="Proteomes" id="UP001177023"/>
    </source>
</evidence>
<proteinExistence type="predicted"/>
<reference evidence="4" key="1">
    <citation type="submission" date="2023-06" db="EMBL/GenBank/DDBJ databases">
        <authorList>
            <person name="Delattre M."/>
        </authorList>
    </citation>
    <scope>NUCLEOTIDE SEQUENCE</scope>
    <source>
        <strain evidence="4">AF72</strain>
    </source>
</reference>
<evidence type="ECO:0000313" key="4">
    <source>
        <dbReference type="EMBL" id="CAJ0557291.1"/>
    </source>
</evidence>
<evidence type="ECO:0000259" key="3">
    <source>
        <dbReference type="PROSITE" id="PS50977"/>
    </source>
</evidence>
<dbReference type="GO" id="GO:0005634">
    <property type="term" value="C:nucleus"/>
    <property type="evidence" value="ECO:0007669"/>
    <property type="project" value="UniProtKB-SubCell"/>
</dbReference>
<feature type="non-terminal residue" evidence="4">
    <location>
        <position position="1"/>
    </location>
</feature>
<dbReference type="InterPro" id="IPR050109">
    <property type="entry name" value="HTH-type_TetR-like_transc_reg"/>
</dbReference>
<gene>
    <name evidence="4" type="ORF">MSPICULIGERA_LOCUS49</name>
</gene>
<dbReference type="GO" id="GO:0000976">
    <property type="term" value="F:transcription cis-regulatory region binding"/>
    <property type="evidence" value="ECO:0007669"/>
    <property type="project" value="TreeGrafter"/>
</dbReference>
<organism evidence="4 5">
    <name type="scientific">Mesorhabditis spiculigera</name>
    <dbReference type="NCBI Taxonomy" id="96644"/>
    <lineage>
        <taxon>Eukaryota</taxon>
        <taxon>Metazoa</taxon>
        <taxon>Ecdysozoa</taxon>
        <taxon>Nematoda</taxon>
        <taxon>Chromadorea</taxon>
        <taxon>Rhabditida</taxon>
        <taxon>Rhabditina</taxon>
        <taxon>Rhabditomorpha</taxon>
        <taxon>Rhabditoidea</taxon>
        <taxon>Rhabditidae</taxon>
        <taxon>Mesorhabditinae</taxon>
        <taxon>Mesorhabditis</taxon>
    </lineage>
</organism>
<evidence type="ECO:0000256" key="2">
    <source>
        <dbReference type="ARBA" id="ARBA00023125"/>
    </source>
</evidence>
<comment type="caution">
    <text evidence="4">The sequence shown here is derived from an EMBL/GenBank/DDBJ whole genome shotgun (WGS) entry which is preliminary data.</text>
</comment>
<dbReference type="EMBL" id="CATQJA010000002">
    <property type="protein sequence ID" value="CAJ0557291.1"/>
    <property type="molecule type" value="Genomic_DNA"/>
</dbReference>
<dbReference type="SUPFAM" id="SSF46689">
    <property type="entry name" value="Homeodomain-like"/>
    <property type="match status" value="2"/>
</dbReference>
<dbReference type="InterPro" id="IPR001647">
    <property type="entry name" value="HTH_TetR"/>
</dbReference>
<keyword evidence="2" id="KW-0238">DNA-binding</keyword>
<dbReference type="Gene3D" id="1.10.357.10">
    <property type="entry name" value="Tetracycline Repressor, domain 2"/>
    <property type="match status" value="2"/>
</dbReference>
<dbReference type="PROSITE" id="PS50977">
    <property type="entry name" value="HTH_TETR_2"/>
    <property type="match status" value="1"/>
</dbReference>
<protein>
    <recommendedName>
        <fullName evidence="3">HTH tetR-type domain-containing protein</fullName>
    </recommendedName>
</protein>
<name>A0AA36C319_9BILA</name>
<evidence type="ECO:0000256" key="1">
    <source>
        <dbReference type="ARBA" id="ARBA00004123"/>
    </source>
</evidence>
<dbReference type="Proteomes" id="UP001177023">
    <property type="component" value="Unassembled WGS sequence"/>
</dbReference>
<keyword evidence="5" id="KW-1185">Reference proteome</keyword>